<keyword evidence="4" id="KW-1185">Reference proteome</keyword>
<dbReference type="EnsemblMetazoa" id="XM_038011914.1">
    <property type="protein sequence ID" value="XP_037867842.1"/>
    <property type="gene ID" value="LOC101738815"/>
</dbReference>
<sequence>MTAAPAASCMSTEHGCVMFDCLVHLWEWLDPPSSQTQFQMENKKAAPATQQPFAHQHLMAHHVHPNGMYSQHHPQLSAHLTSTQTDQIPPNGVMHQLLQSQYHSNLDARSPLLENRHEQYGSAYCQNQDYGRQYGVNDNYNNYQQSPPRPERSEVYLDHNVNSSLNQNISAGYNVEVYQDYLKRNPPKDSNQIYQNHQPTYRPNANQYSSKPYLPYSNRIGPQSNTELLRKQYNEIQQMKLQQQIHYQNQAQMHQQQKFAERQLLLQQIHGVQPPPNLQNSIYSDSSYRDLDRYSSKNDYKDYSSPETPKDIEKYEKNNDYREVENRNRQYQEPQWQHNQQTEYREQHEVHKRLAEGDKGINKPSNSAGQNQKNNVVSPMKSTSESSSPSVKSPSSESRRSSSGTQALRSPTAQRIPSAPVTVAGILYKQGSDGLKVWRKRWFVLSEYCLFYYKSQEEEKLLGSVLLPSYKVSVCTAEDKVLRKFAFKLEHANMRTYVLAAPDQEAMMKWMKALTMAAVMQTPNDPPHSRNDLSTTKAEDGEDIPMYANAPPKPRRSNEGFNSPSPDMYDPNYDLLKKPASHYSQSINHIRNQEHNYSSTTQDQIYTQSPQSPSQQQRTHHQKRPYDSHNLSLPLTNIAMDRLENEPSTSTNDFNSRSFDRSRGLQDQSQEQRNKNEQIYERQPQKNPFLHGPTPKTGSSYNIDMNAQNQNYQTRGSDIPQSVNRDDHSGANLTPNPVESARDLYGELDSRVSRSNSAANERLLMERRTPDAYGRSTTMSSYNKEKTGDYEDIYGIYGVENDYGKMTTKSSSINETKDNASSHQHQLQHNVQEKTFSGPSVLRKKKMQSSGIQPPMPRPHSADFLEYEAKNEMKNKSMPTRTVHDQTRQPQRPKSSLDINSYYDPSSETYYSEESYAEKMRQSVQYLQQGMRARNMEIPLAKYASGLAQKQLSTAYSQITNHNYNPDLNTANRLSRDQVSHSSKSDVEAMNSNWTLKEKNAENQKDYMNRSGSVMSDGSNASAMVKDASRYDPNGESFLRSASARLPSATEKEGDKKVQQREESMKRLLEWKQRMLQSPLTRKSTPATISLARSLNQSRQSLRSDQYKPKTFSNASYNSYSSDDEEGTPGTDLQNPSEVQAGRSHKVNVTSPNAMQSIVLHAPCDTHHESYSGDGQNITNYGDSPENIYENILCTISLPNIKLDEENDYEETDHLQNNENDVSSLDEKENGYETHESEAESETQEEYTDNDLDEVLLESECEASKAIAIEGDISNDTKDENAHRSITPVCFGESHYLPMSPRKMSIVELPQTTFPCLSELRVSNPHNNEDNPYVEMNIGSENEDTQTYEVLCVNNEKIMEPVYMELTNVRDYDAKENSPVSLKLSSDVASNFADTKEQTLKRASKMAKKTGETDGSDAEIETLTDTSLETPFNRFSISDTFRPASYYLSGSNSVLDVQDVTENEQNYPPLPSSSPPCDELSDDALSKYILEKLDQSNMSNDNSILKMLTTEKQKMSTLKRKTTSLMIYGSPTSIHDTLSRGEKVRHNRATLLSERNKVTSSQASLLKDTDYCYQSSSIDTDSLRSFNAEKGSSRLSLESDISSKFEVIPSSASSEVNSLNESDLAIDFRNPHKCNDVEMMNKRRPLSDDSLFELVENEFPVSNQTNVNVDLDKYLDNLQPCTSTNRKYTGNAQATVPTNDVSFIKDNAVQAAFQSNIHTRCSSTPVRNIGGQIPSSSRSQSPCSSTSITKAPISYYSKQYNEEEDLAKNLNHDETLNKIKEFENEKSVLRSNHDRNASSSSTGFHSRESSTEQSAPYYYSDLSSQEHVNILPTSHYLKNTNLHRKLNNQRRRGPLLKKTEISHIHNPIRKNQVMISDQSFDLVASARSVSVEFLSAADKDPEIDVKNIYESTARKHSKISESMSLISTLGCKSNLSNAESIANKSTAAVDPSSLIKLSSTSMSSHCSENSSNTVYYDAEADNIPYENVLCHGEKHWDEDSVWRDNLRRVSHRHARSMDDLDTVQPDANTTQRNSLDSYVTNSLKRIQKNTPKITRHVTYVNYTFHARTATGGPKILTNQKQQKLNDNDVYVSLAENAELPEEDLDEGVYEQLAIENRATAVEQNKKRFEIDREKLRQWDLMSSGLMKRVAGRVRNIDARLDTGEVARNSDTGTDNAGREGIL</sequence>
<dbReference type="Pfam" id="PF00169">
    <property type="entry name" value="PH"/>
    <property type="match status" value="1"/>
</dbReference>
<dbReference type="KEGG" id="bmor:101738815"/>
<dbReference type="SUPFAM" id="SSF50729">
    <property type="entry name" value="PH domain-like"/>
    <property type="match status" value="1"/>
</dbReference>
<name>A0A8R2LW36_BOMMO</name>
<dbReference type="CTD" id="5740131"/>
<feature type="compositionally biased region" description="Low complexity" evidence="1">
    <location>
        <begin position="608"/>
        <end position="617"/>
    </location>
</feature>
<feature type="compositionally biased region" description="Basic and acidic residues" evidence="1">
    <location>
        <begin position="658"/>
        <end position="684"/>
    </location>
</feature>
<feature type="region of interest" description="Disordered" evidence="1">
    <location>
        <begin position="293"/>
        <end position="415"/>
    </location>
</feature>
<dbReference type="InterPro" id="IPR011993">
    <property type="entry name" value="PH-like_dom_sf"/>
</dbReference>
<dbReference type="RefSeq" id="XP_037867841.1">
    <property type="nucleotide sequence ID" value="XM_038011913.2"/>
</dbReference>
<feature type="region of interest" description="Disordered" evidence="1">
    <location>
        <begin position="1094"/>
        <end position="1144"/>
    </location>
</feature>
<feature type="compositionally biased region" description="Polar residues" evidence="1">
    <location>
        <begin position="363"/>
        <end position="375"/>
    </location>
</feature>
<feature type="compositionally biased region" description="Polar residues" evidence="1">
    <location>
        <begin position="404"/>
        <end position="415"/>
    </location>
</feature>
<feature type="compositionally biased region" description="Polar residues" evidence="1">
    <location>
        <begin position="696"/>
        <end position="723"/>
    </location>
</feature>
<feature type="region of interest" description="Disordered" evidence="1">
    <location>
        <begin position="645"/>
        <end position="783"/>
    </location>
</feature>
<feature type="compositionally biased region" description="Basic and acidic residues" evidence="1">
    <location>
        <begin position="1787"/>
        <end position="1796"/>
    </location>
</feature>
<feature type="region of interest" description="Disordered" evidence="1">
    <location>
        <begin position="1210"/>
        <end position="1249"/>
    </location>
</feature>
<evidence type="ECO:0000313" key="4">
    <source>
        <dbReference type="Proteomes" id="UP000005204"/>
    </source>
</evidence>
<feature type="region of interest" description="Disordered" evidence="1">
    <location>
        <begin position="1787"/>
        <end position="1812"/>
    </location>
</feature>
<feature type="compositionally biased region" description="Low complexity" evidence="1">
    <location>
        <begin position="1094"/>
        <end position="1104"/>
    </location>
</feature>
<feature type="compositionally biased region" description="Acidic residues" evidence="1">
    <location>
        <begin position="1239"/>
        <end position="1249"/>
    </location>
</feature>
<dbReference type="InterPro" id="IPR001849">
    <property type="entry name" value="PH_domain"/>
</dbReference>
<dbReference type="Proteomes" id="UP000005204">
    <property type="component" value="Unassembled WGS sequence"/>
</dbReference>
<feature type="compositionally biased region" description="Polar residues" evidence="1">
    <location>
        <begin position="131"/>
        <end position="146"/>
    </location>
</feature>
<feature type="compositionally biased region" description="Polar residues" evidence="1">
    <location>
        <begin position="888"/>
        <end position="899"/>
    </location>
</feature>
<accession>A0A8R2LW36</accession>
<organism evidence="3 4">
    <name type="scientific">Bombyx mori</name>
    <name type="common">Silk moth</name>
    <dbReference type="NCBI Taxonomy" id="7091"/>
    <lineage>
        <taxon>Eukaryota</taxon>
        <taxon>Metazoa</taxon>
        <taxon>Ecdysozoa</taxon>
        <taxon>Arthropoda</taxon>
        <taxon>Hexapoda</taxon>
        <taxon>Insecta</taxon>
        <taxon>Pterygota</taxon>
        <taxon>Neoptera</taxon>
        <taxon>Endopterygota</taxon>
        <taxon>Lepidoptera</taxon>
        <taxon>Glossata</taxon>
        <taxon>Ditrysia</taxon>
        <taxon>Bombycoidea</taxon>
        <taxon>Bombycidae</taxon>
        <taxon>Bombycinae</taxon>
        <taxon>Bombyx</taxon>
    </lineage>
</organism>
<feature type="region of interest" description="Disordered" evidence="1">
    <location>
        <begin position="183"/>
        <end position="208"/>
    </location>
</feature>
<feature type="region of interest" description="Disordered" evidence="1">
    <location>
        <begin position="597"/>
        <end position="631"/>
    </location>
</feature>
<feature type="compositionally biased region" description="Polar residues" evidence="1">
    <location>
        <begin position="646"/>
        <end position="657"/>
    </location>
</feature>
<dbReference type="PROSITE" id="PS50003">
    <property type="entry name" value="PH_DOMAIN"/>
    <property type="match status" value="1"/>
</dbReference>
<reference evidence="3" key="2">
    <citation type="submission" date="2022-06" db="UniProtKB">
        <authorList>
            <consortium name="EnsemblMetazoa"/>
        </authorList>
    </citation>
    <scope>IDENTIFICATION</scope>
    <source>
        <strain evidence="3">p50T (Dazao)</strain>
    </source>
</reference>
<feature type="compositionally biased region" description="Low complexity" evidence="1">
    <location>
        <begin position="376"/>
        <end position="396"/>
    </location>
</feature>
<dbReference type="PANTHER" id="PTHR12752">
    <property type="entry name" value="PHOSPHOINOSITOL 3-PHOSPHATE-BINDING PROTEIN"/>
    <property type="match status" value="1"/>
</dbReference>
<feature type="compositionally biased region" description="Basic and acidic residues" evidence="1">
    <location>
        <begin position="1225"/>
        <end position="1238"/>
    </location>
</feature>
<feature type="compositionally biased region" description="Polar residues" evidence="1">
    <location>
        <begin position="821"/>
        <end position="838"/>
    </location>
</feature>
<feature type="compositionally biased region" description="Polar residues" evidence="1">
    <location>
        <begin position="331"/>
        <end position="342"/>
    </location>
</feature>
<dbReference type="EnsemblMetazoa" id="XM_038011913.1">
    <property type="protein sequence ID" value="XP_037867841.1"/>
    <property type="gene ID" value="LOC101738815"/>
</dbReference>
<dbReference type="Gene3D" id="2.30.29.30">
    <property type="entry name" value="Pleckstrin-homology domain (PH domain)/Phosphotyrosine-binding domain (PTB)"/>
    <property type="match status" value="1"/>
</dbReference>
<feature type="region of interest" description="Disordered" evidence="1">
    <location>
        <begin position="521"/>
        <end position="576"/>
    </location>
</feature>
<reference evidence="4" key="1">
    <citation type="journal article" date="2008" name="Insect Biochem. Mol. Biol.">
        <title>The genome of a lepidopteran model insect, the silkworm Bombyx mori.</title>
        <authorList>
            <consortium name="International Silkworm Genome Consortium"/>
        </authorList>
    </citation>
    <scope>NUCLEOTIDE SEQUENCE [LARGE SCALE GENOMIC DNA]</scope>
    <source>
        <strain evidence="4">p50T</strain>
    </source>
</reference>
<feature type="compositionally biased region" description="Polar residues" evidence="1">
    <location>
        <begin position="597"/>
        <end position="607"/>
    </location>
</feature>
<proteinExistence type="predicted"/>
<evidence type="ECO:0000259" key="2">
    <source>
        <dbReference type="PROSITE" id="PS50003"/>
    </source>
</evidence>
<feature type="compositionally biased region" description="Basic and acidic residues" evidence="1">
    <location>
        <begin position="1050"/>
        <end position="1063"/>
    </location>
</feature>
<protein>
    <recommendedName>
        <fullName evidence="2">PH domain-containing protein</fullName>
    </recommendedName>
</protein>
<feature type="compositionally biased region" description="Polar residues" evidence="1">
    <location>
        <begin position="188"/>
        <end position="208"/>
    </location>
</feature>
<dbReference type="InterPro" id="IPR040392">
    <property type="entry name" value="PKHA4-7_PH"/>
</dbReference>
<feature type="compositionally biased region" description="Basic and acidic residues" evidence="1">
    <location>
        <begin position="293"/>
        <end position="330"/>
    </location>
</feature>
<feature type="compositionally biased region" description="Basic and acidic residues" evidence="1">
    <location>
        <begin position="740"/>
        <end position="752"/>
    </location>
</feature>
<feature type="region of interest" description="Disordered" evidence="1">
    <location>
        <begin position="809"/>
        <end position="841"/>
    </location>
</feature>
<feature type="region of interest" description="Disordered" evidence="1">
    <location>
        <begin position="1041"/>
        <end position="1063"/>
    </location>
</feature>
<feature type="region of interest" description="Disordered" evidence="1">
    <location>
        <begin position="873"/>
        <end position="904"/>
    </location>
</feature>
<dbReference type="GeneID" id="101738815"/>
<dbReference type="PANTHER" id="PTHR12752:SF9">
    <property type="entry name" value="KRAMER, ISOFORM I"/>
    <property type="match status" value="1"/>
</dbReference>
<feature type="region of interest" description="Disordered" evidence="1">
    <location>
        <begin position="131"/>
        <end position="153"/>
    </location>
</feature>
<evidence type="ECO:0000313" key="3">
    <source>
        <dbReference type="EnsemblMetazoa" id="XP_037867842.1"/>
    </source>
</evidence>
<dbReference type="CDD" id="cd13248">
    <property type="entry name" value="PH_PEPP1_2_3"/>
    <property type="match status" value="1"/>
</dbReference>
<evidence type="ECO:0000256" key="1">
    <source>
        <dbReference type="SAM" id="MobiDB-lite"/>
    </source>
</evidence>
<dbReference type="SMART" id="SM00233">
    <property type="entry name" value="PH"/>
    <property type="match status" value="1"/>
</dbReference>
<feature type="compositionally biased region" description="Basic and acidic residues" evidence="1">
    <location>
        <begin position="343"/>
        <end position="361"/>
    </location>
</feature>
<feature type="domain" description="PH" evidence="2">
    <location>
        <begin position="420"/>
        <end position="519"/>
    </location>
</feature>